<reference evidence="7" key="1">
    <citation type="journal article" date="2013" name="Nature">
        <title>Pan genome of the phytoplankton Emiliania underpins its global distribution.</title>
        <authorList>
            <person name="Read B.A."/>
            <person name="Kegel J."/>
            <person name="Klute M.J."/>
            <person name="Kuo A."/>
            <person name="Lefebvre S.C."/>
            <person name="Maumus F."/>
            <person name="Mayer C."/>
            <person name="Miller J."/>
            <person name="Monier A."/>
            <person name="Salamov A."/>
            <person name="Young J."/>
            <person name="Aguilar M."/>
            <person name="Claverie J.M."/>
            <person name="Frickenhaus S."/>
            <person name="Gonzalez K."/>
            <person name="Herman E.K."/>
            <person name="Lin Y.C."/>
            <person name="Napier J."/>
            <person name="Ogata H."/>
            <person name="Sarno A.F."/>
            <person name="Shmutz J."/>
            <person name="Schroeder D."/>
            <person name="de Vargas C."/>
            <person name="Verret F."/>
            <person name="von Dassow P."/>
            <person name="Valentin K."/>
            <person name="Van de Peer Y."/>
            <person name="Wheeler G."/>
            <person name="Dacks J.B."/>
            <person name="Delwiche C.F."/>
            <person name="Dyhrman S.T."/>
            <person name="Glockner G."/>
            <person name="John U."/>
            <person name="Richards T."/>
            <person name="Worden A.Z."/>
            <person name="Zhang X."/>
            <person name="Grigoriev I.V."/>
            <person name="Allen A.E."/>
            <person name="Bidle K."/>
            <person name="Borodovsky M."/>
            <person name="Bowler C."/>
            <person name="Brownlee C."/>
            <person name="Cock J.M."/>
            <person name="Elias M."/>
            <person name="Gladyshev V.N."/>
            <person name="Groth M."/>
            <person name="Guda C."/>
            <person name="Hadaegh A."/>
            <person name="Iglesias-Rodriguez M.D."/>
            <person name="Jenkins J."/>
            <person name="Jones B.M."/>
            <person name="Lawson T."/>
            <person name="Leese F."/>
            <person name="Lindquist E."/>
            <person name="Lobanov A."/>
            <person name="Lomsadze A."/>
            <person name="Malik S.B."/>
            <person name="Marsh M.E."/>
            <person name="Mackinder L."/>
            <person name="Mock T."/>
            <person name="Mueller-Roeber B."/>
            <person name="Pagarete A."/>
            <person name="Parker M."/>
            <person name="Probert I."/>
            <person name="Quesneville H."/>
            <person name="Raines C."/>
            <person name="Rensing S.A."/>
            <person name="Riano-Pachon D.M."/>
            <person name="Richier S."/>
            <person name="Rokitta S."/>
            <person name="Shiraiwa Y."/>
            <person name="Soanes D.M."/>
            <person name="van der Giezen M."/>
            <person name="Wahlund T.M."/>
            <person name="Williams B."/>
            <person name="Wilson W."/>
            <person name="Wolfe G."/>
            <person name="Wurch L.L."/>
        </authorList>
    </citation>
    <scope>NUCLEOTIDE SEQUENCE</scope>
</reference>
<comment type="cofactor">
    <cofactor evidence="5">
        <name>Fe(2+)</name>
        <dbReference type="ChEBI" id="CHEBI:29033"/>
    </cofactor>
    <text evidence="5">Binds 1 Fe(2+) ion per subunit.</text>
</comment>
<keyword evidence="3" id="KW-0560">Oxidoreductase</keyword>
<evidence type="ECO:0000313" key="6">
    <source>
        <dbReference type="EnsemblProtists" id="EOD29762"/>
    </source>
</evidence>
<name>A0A0D3K1X7_EMIH1</name>
<dbReference type="KEGG" id="ehx:EMIHUDRAFT_113553"/>
<feature type="binding site" evidence="5">
    <location>
        <position position="358"/>
    </location>
    <ligand>
        <name>Fe cation</name>
        <dbReference type="ChEBI" id="CHEBI:24875"/>
        <note>catalytic</note>
    </ligand>
</feature>
<dbReference type="GeneID" id="17274661"/>
<dbReference type="RefSeq" id="XP_005782191.1">
    <property type="nucleotide sequence ID" value="XM_005782134.1"/>
</dbReference>
<evidence type="ECO:0000256" key="2">
    <source>
        <dbReference type="ARBA" id="ARBA00022723"/>
    </source>
</evidence>
<feature type="binding site" evidence="5">
    <location>
        <position position="221"/>
    </location>
    <ligand>
        <name>Fe cation</name>
        <dbReference type="ChEBI" id="CHEBI:24875"/>
        <note>catalytic</note>
    </ligand>
</feature>
<dbReference type="PANTHER" id="PTHR10543:SF24">
    <property type="entry name" value="CAROTENOID ISOMEROOXYGENASE"/>
    <property type="match status" value="1"/>
</dbReference>
<accession>A0A0D3K1X7</accession>
<dbReference type="AlphaFoldDB" id="A0A0D3K1X7"/>
<dbReference type="KEGG" id="ehx:EMIHUDRAFT_113812"/>
<dbReference type="InterPro" id="IPR004294">
    <property type="entry name" value="Carotenoid_Oase"/>
</dbReference>
<comment type="similarity">
    <text evidence="1">Belongs to the carotenoid oxygenase family.</text>
</comment>
<dbReference type="GO" id="GO:0016121">
    <property type="term" value="P:carotene catabolic process"/>
    <property type="evidence" value="ECO:0007669"/>
    <property type="project" value="TreeGrafter"/>
</dbReference>
<protein>
    <submittedName>
        <fullName evidence="6">Uncharacterized protein</fullName>
    </submittedName>
</protein>
<reference evidence="6" key="2">
    <citation type="submission" date="2024-10" db="UniProtKB">
        <authorList>
            <consortium name="EnsemblProtists"/>
        </authorList>
    </citation>
    <scope>IDENTIFICATION</scope>
</reference>
<dbReference type="Proteomes" id="UP000013827">
    <property type="component" value="Unassembled WGS sequence"/>
</dbReference>
<evidence type="ECO:0000313" key="7">
    <source>
        <dbReference type="Proteomes" id="UP000013827"/>
    </source>
</evidence>
<keyword evidence="2 5" id="KW-0479">Metal-binding</keyword>
<keyword evidence="7" id="KW-1185">Reference proteome</keyword>
<dbReference type="eggNOG" id="KOG1285">
    <property type="taxonomic scope" value="Eukaryota"/>
</dbReference>
<dbReference type="GeneID" id="17275034"/>
<evidence type="ECO:0000256" key="1">
    <source>
        <dbReference type="ARBA" id="ARBA00006787"/>
    </source>
</evidence>
<dbReference type="PaxDb" id="2903-EOD29116"/>
<feature type="binding site" evidence="5">
    <location>
        <position position="551"/>
    </location>
    <ligand>
        <name>Fe cation</name>
        <dbReference type="ChEBI" id="CHEBI:24875"/>
        <note>catalytic</note>
    </ligand>
</feature>
<dbReference type="EnsemblProtists" id="EOD29116">
    <property type="protein sequence ID" value="EOD29116"/>
    <property type="gene ID" value="EMIHUDRAFT_113812"/>
</dbReference>
<evidence type="ECO:0000256" key="5">
    <source>
        <dbReference type="PIRSR" id="PIRSR604294-1"/>
    </source>
</evidence>
<evidence type="ECO:0000256" key="4">
    <source>
        <dbReference type="ARBA" id="ARBA00023004"/>
    </source>
</evidence>
<organism evidence="6 7">
    <name type="scientific">Emiliania huxleyi (strain CCMP1516)</name>
    <dbReference type="NCBI Taxonomy" id="280463"/>
    <lineage>
        <taxon>Eukaryota</taxon>
        <taxon>Haptista</taxon>
        <taxon>Haptophyta</taxon>
        <taxon>Prymnesiophyceae</taxon>
        <taxon>Isochrysidales</taxon>
        <taxon>Noelaerhabdaceae</taxon>
        <taxon>Emiliania</taxon>
    </lineage>
</organism>
<dbReference type="Pfam" id="PF03055">
    <property type="entry name" value="RPE65"/>
    <property type="match status" value="1"/>
</dbReference>
<dbReference type="GO" id="GO:0046872">
    <property type="term" value="F:metal ion binding"/>
    <property type="evidence" value="ECO:0007669"/>
    <property type="project" value="UniProtKB-KW"/>
</dbReference>
<dbReference type="EnsemblProtists" id="EOD29762">
    <property type="protein sequence ID" value="EOD29762"/>
    <property type="gene ID" value="EMIHUDRAFT_113553"/>
</dbReference>
<sequence length="559" mass="60753">MCTPLALLACAWRPPLRGQPRFAARPAQPQQPPTGGDAAGYDLWWRSDATEVVTPMRLKVDGALPKWLRGSLVRVGPGSFEVGRQQLQHQIDGLAKLTKYRVDGDGVHFQSRMLQSHLYNRTQLAAPPSSPWALWTEPALVTMLPVEPTYTPCQRVRALLEEPVTDNTNIFIGSTGGAVHASSDTSVASNTFDLETLASTGHLKVEMEAPRRTADTVTGAHKQRVVNGSATVGWVGRVEVRQDKLSLSSTVVSVYRDDPLPEAAPAAGGGAAARRRFLGQLRIRLSEHGLPMIHSFQVTERHLIGSKLFVLMEPFAGVETLGWRGEQETTVYVMDLESTSPTAGPVRTFVTDPMYMNHHINAWESDGGRKDGSFLSNPRGFGNLEAAVPHDEWPLPAAAASRQPGGCEELHVEMPRFNDRRHGAPYRRHGAPYRFVYSVGSPDSAATHVSGIVKVDLGPPPAAEPADFGPPSTAPPEPAAARCVSWYRTAHYPSEPVFVPRPGATAEDDGVVLSVMLDGEARASYLLVLNATTMRTMATAYSPVVMPADFHGEWFGEDI</sequence>
<evidence type="ECO:0000256" key="3">
    <source>
        <dbReference type="ARBA" id="ARBA00023002"/>
    </source>
</evidence>
<feature type="binding site" evidence="5">
    <location>
        <position position="294"/>
    </location>
    <ligand>
        <name>Fe cation</name>
        <dbReference type="ChEBI" id="CHEBI:24875"/>
        <note>catalytic</note>
    </ligand>
</feature>
<dbReference type="PANTHER" id="PTHR10543">
    <property type="entry name" value="BETA-CAROTENE DIOXYGENASE"/>
    <property type="match status" value="1"/>
</dbReference>
<dbReference type="RefSeq" id="XP_005781545.1">
    <property type="nucleotide sequence ID" value="XM_005781488.1"/>
</dbReference>
<dbReference type="HOGENOM" id="CLU_016472_1_2_1"/>
<keyword evidence="4 5" id="KW-0408">Iron</keyword>
<dbReference type="GO" id="GO:0010436">
    <property type="term" value="F:carotenoid dioxygenase activity"/>
    <property type="evidence" value="ECO:0007669"/>
    <property type="project" value="TreeGrafter"/>
</dbReference>
<proteinExistence type="inferred from homology"/>